<evidence type="ECO:0000259" key="2">
    <source>
        <dbReference type="Pfam" id="PF13635"/>
    </source>
</evidence>
<comment type="caution">
    <text evidence="3">The sequence shown here is derived from an EMBL/GenBank/DDBJ whole genome shotgun (WGS) entry which is preliminary data.</text>
</comment>
<evidence type="ECO:0000313" key="4">
    <source>
        <dbReference type="Proteomes" id="UP001138802"/>
    </source>
</evidence>
<reference evidence="3 4" key="1">
    <citation type="journal article" date="2020" name="Microorganisms">
        <title>Osmotic Adaptation and Compatible Solute Biosynthesis of Phototrophic Bacteria as Revealed from Genome Analyses.</title>
        <authorList>
            <person name="Imhoff J.F."/>
            <person name="Rahn T."/>
            <person name="Kunzel S."/>
            <person name="Keller A."/>
            <person name="Neulinger S.C."/>
        </authorList>
    </citation>
    <scope>NUCLEOTIDE SEQUENCE [LARGE SCALE GENOMIC DNA]</scope>
    <source>
        <strain evidence="3 4">DSM 21303</strain>
    </source>
</reference>
<dbReference type="RefSeq" id="WP_200387344.1">
    <property type="nucleotide sequence ID" value="NZ_NRSD01000006.1"/>
</dbReference>
<dbReference type="Pfam" id="PF13173">
    <property type="entry name" value="AAA_14"/>
    <property type="match status" value="1"/>
</dbReference>
<dbReference type="PANTHER" id="PTHR43566">
    <property type="entry name" value="CONSERVED PROTEIN"/>
    <property type="match status" value="1"/>
</dbReference>
<evidence type="ECO:0000313" key="3">
    <source>
        <dbReference type="EMBL" id="MBK1644533.1"/>
    </source>
</evidence>
<dbReference type="InterPro" id="IPR025420">
    <property type="entry name" value="DUF4143"/>
</dbReference>
<gene>
    <name evidence="3" type="ORF">CKO25_07665</name>
</gene>
<accession>A0A9X0WHA2</accession>
<dbReference type="InterPro" id="IPR036390">
    <property type="entry name" value="WH_DNA-bd_sf"/>
</dbReference>
<dbReference type="EMBL" id="NRSD01000006">
    <property type="protein sequence ID" value="MBK1644533.1"/>
    <property type="molecule type" value="Genomic_DNA"/>
</dbReference>
<dbReference type="InterPro" id="IPR041682">
    <property type="entry name" value="AAA_14"/>
</dbReference>
<name>A0A9X0WHA2_9GAMM</name>
<evidence type="ECO:0000259" key="1">
    <source>
        <dbReference type="Pfam" id="PF13173"/>
    </source>
</evidence>
<feature type="domain" description="DUF4143" evidence="2">
    <location>
        <begin position="178"/>
        <end position="334"/>
    </location>
</feature>
<dbReference type="InterPro" id="IPR027417">
    <property type="entry name" value="P-loop_NTPase"/>
</dbReference>
<proteinExistence type="predicted"/>
<dbReference type="AlphaFoldDB" id="A0A9X0WHA2"/>
<feature type="domain" description="AAA" evidence="1">
    <location>
        <begin position="18"/>
        <end position="135"/>
    </location>
</feature>
<dbReference type="SUPFAM" id="SSF46785">
    <property type="entry name" value="Winged helix' DNA-binding domain"/>
    <property type="match status" value="1"/>
</dbReference>
<protein>
    <submittedName>
        <fullName evidence="3">ATPase</fullName>
    </submittedName>
</protein>
<organism evidence="3 4">
    <name type="scientific">Thiocapsa imhoffii</name>
    <dbReference type="NCBI Taxonomy" id="382777"/>
    <lineage>
        <taxon>Bacteria</taxon>
        <taxon>Pseudomonadati</taxon>
        <taxon>Pseudomonadota</taxon>
        <taxon>Gammaproteobacteria</taxon>
        <taxon>Chromatiales</taxon>
        <taxon>Chromatiaceae</taxon>
        <taxon>Thiocapsa</taxon>
    </lineage>
</organism>
<keyword evidence="4" id="KW-1185">Reference proteome</keyword>
<dbReference type="PANTHER" id="PTHR43566:SF2">
    <property type="entry name" value="DUF4143 DOMAIN-CONTAINING PROTEIN"/>
    <property type="match status" value="1"/>
</dbReference>
<sequence length="390" mass="43143">MIPRRLATPLEHRLSRFPAVALLGPRQVGKTTLALSCHTADDALYLDLENPADLEKLSDPRGYLEGRRGRLTIIDEVQRAPGLFQVLRGLIDERVRDGEAAGHFLLLGSASVELLRQSSESLAGRIAYLELAPFDPLEIDAAQVQQLWARGGFPRSFLADGDADSVLWRENFIRSYLERDIPQLGPRIPAETLRRFWTMLAHGQGGLLNAADLARALAVDGKTVARYLDLMVDLLLVRRLPPYVANVRKRLVKSPKVYVRDSGLVHTLLRLDRLDDLLGHPVAGASWEGFIIETLLRAAPERTQATFYRTATGVEMDLVLELPGHRLWAVEIKRGLAPKVEPGTHTALADLNPDRAFLVYSGDERYPKGGGIEAIGVRQLAQELASLDAA</sequence>
<dbReference type="Pfam" id="PF13635">
    <property type="entry name" value="DUF4143"/>
    <property type="match status" value="1"/>
</dbReference>
<dbReference type="Proteomes" id="UP001138802">
    <property type="component" value="Unassembled WGS sequence"/>
</dbReference>
<dbReference type="SUPFAM" id="SSF52540">
    <property type="entry name" value="P-loop containing nucleoside triphosphate hydrolases"/>
    <property type="match status" value="1"/>
</dbReference>